<evidence type="ECO:0000313" key="4">
    <source>
        <dbReference type="Proteomes" id="UP000004995"/>
    </source>
</evidence>
<dbReference type="GO" id="GO:0004523">
    <property type="term" value="F:RNA-DNA hybrid ribonuclease activity"/>
    <property type="evidence" value="ECO:0007669"/>
    <property type="project" value="InterPro"/>
</dbReference>
<dbReference type="Gramene" id="KQL22383">
    <property type="protein sequence ID" value="KQL22383"/>
    <property type="gene ID" value="SETIT_032554mg"/>
</dbReference>
<proteinExistence type="predicted"/>
<evidence type="ECO:0000259" key="2">
    <source>
        <dbReference type="Pfam" id="PF13456"/>
    </source>
</evidence>
<dbReference type="AlphaFoldDB" id="K4A112"/>
<reference evidence="3" key="2">
    <citation type="submission" date="2018-08" db="UniProtKB">
        <authorList>
            <consortium name="EnsemblPlants"/>
        </authorList>
    </citation>
    <scope>IDENTIFICATION</scope>
    <source>
        <strain evidence="3">Yugu1</strain>
    </source>
</reference>
<dbReference type="Pfam" id="PF13456">
    <property type="entry name" value="RVT_3"/>
    <property type="match status" value="1"/>
</dbReference>
<feature type="domain" description="RNase H type-1" evidence="2">
    <location>
        <begin position="86"/>
        <end position="152"/>
    </location>
</feature>
<protein>
    <recommendedName>
        <fullName evidence="2">RNase H type-1 domain-containing protein</fullName>
    </recommendedName>
</protein>
<feature type="region of interest" description="Disordered" evidence="1">
    <location>
        <begin position="44"/>
        <end position="78"/>
    </location>
</feature>
<organism evidence="3 4">
    <name type="scientific">Setaria italica</name>
    <name type="common">Foxtail millet</name>
    <name type="synonym">Panicum italicum</name>
    <dbReference type="NCBI Taxonomy" id="4555"/>
    <lineage>
        <taxon>Eukaryota</taxon>
        <taxon>Viridiplantae</taxon>
        <taxon>Streptophyta</taxon>
        <taxon>Embryophyta</taxon>
        <taxon>Tracheophyta</taxon>
        <taxon>Spermatophyta</taxon>
        <taxon>Magnoliopsida</taxon>
        <taxon>Liliopsida</taxon>
        <taxon>Poales</taxon>
        <taxon>Poaceae</taxon>
        <taxon>PACMAD clade</taxon>
        <taxon>Panicoideae</taxon>
        <taxon>Panicodae</taxon>
        <taxon>Paniceae</taxon>
        <taxon>Cenchrinae</taxon>
        <taxon>Setaria</taxon>
    </lineage>
</organism>
<evidence type="ECO:0000313" key="3">
    <source>
        <dbReference type="EnsemblPlants" id="KQL22383"/>
    </source>
</evidence>
<keyword evidence="4" id="KW-1185">Reference proteome</keyword>
<reference evidence="4" key="1">
    <citation type="journal article" date="2012" name="Nat. Biotechnol.">
        <title>Reference genome sequence of the model plant Setaria.</title>
        <authorList>
            <person name="Bennetzen J.L."/>
            <person name="Schmutz J."/>
            <person name="Wang H."/>
            <person name="Percifield R."/>
            <person name="Hawkins J."/>
            <person name="Pontaroli A.C."/>
            <person name="Estep M."/>
            <person name="Feng L."/>
            <person name="Vaughn J.N."/>
            <person name="Grimwood J."/>
            <person name="Jenkins J."/>
            <person name="Barry K."/>
            <person name="Lindquist E."/>
            <person name="Hellsten U."/>
            <person name="Deshpande S."/>
            <person name="Wang X."/>
            <person name="Wu X."/>
            <person name="Mitros T."/>
            <person name="Triplett J."/>
            <person name="Yang X."/>
            <person name="Ye C.Y."/>
            <person name="Mauro-Herrera M."/>
            <person name="Wang L."/>
            <person name="Li P."/>
            <person name="Sharma M."/>
            <person name="Sharma R."/>
            <person name="Ronald P.C."/>
            <person name="Panaud O."/>
            <person name="Kellogg E.A."/>
            <person name="Brutnell T.P."/>
            <person name="Doust A.N."/>
            <person name="Tuskan G.A."/>
            <person name="Rokhsar D."/>
            <person name="Devos K.M."/>
        </authorList>
    </citation>
    <scope>NUCLEOTIDE SEQUENCE [LARGE SCALE GENOMIC DNA]</scope>
    <source>
        <strain evidence="4">cv. Yugu1</strain>
    </source>
</reference>
<dbReference type="GO" id="GO:0003676">
    <property type="term" value="F:nucleic acid binding"/>
    <property type="evidence" value="ECO:0007669"/>
    <property type="project" value="InterPro"/>
</dbReference>
<evidence type="ECO:0000256" key="1">
    <source>
        <dbReference type="SAM" id="MobiDB-lite"/>
    </source>
</evidence>
<sequence length="160" mass="17609">MANVEGRLDAIEAANRHQHSSKAILTKRSSIRWVPPEAGWGQDKRGRLLRGRVRRGHDRGGDPRRARRGDPVGDAGAPIPAVLEELPARSSKEEARLAACRRGLALALEHAQATRAIMESDSAVCIDALTRTCRDPSRLLAINREIMELKGRIRGAQMIN</sequence>
<dbReference type="Proteomes" id="UP000004995">
    <property type="component" value="Unassembled WGS sequence"/>
</dbReference>
<feature type="compositionally biased region" description="Basic and acidic residues" evidence="1">
    <location>
        <begin position="58"/>
        <end position="71"/>
    </location>
</feature>
<dbReference type="HOGENOM" id="CLU_1655186_0_0_1"/>
<accession>K4A112</accession>
<dbReference type="EMBL" id="AGNK02000662">
    <property type="status" value="NOT_ANNOTATED_CDS"/>
    <property type="molecule type" value="Genomic_DNA"/>
</dbReference>
<dbReference type="EnsemblPlants" id="KQL22383">
    <property type="protein sequence ID" value="KQL22383"/>
    <property type="gene ID" value="SETIT_032554mg"/>
</dbReference>
<name>K4A112_SETIT</name>
<dbReference type="InterPro" id="IPR002156">
    <property type="entry name" value="RNaseH_domain"/>
</dbReference>
<feature type="compositionally biased region" description="Basic residues" evidence="1">
    <location>
        <begin position="47"/>
        <end position="57"/>
    </location>
</feature>
<dbReference type="InParanoid" id="K4A112"/>